<keyword evidence="8" id="KW-1185">Reference proteome</keyword>
<dbReference type="Gene3D" id="1.20.120.340">
    <property type="entry name" value="Flagellar protein FliS"/>
    <property type="match status" value="1"/>
</dbReference>
<reference evidence="7" key="1">
    <citation type="submission" date="2022-03" db="EMBL/GenBank/DDBJ databases">
        <title>Complete genome sequence of Caldinitratiruptor microaerophilus.</title>
        <authorList>
            <person name="Mukaiyama R."/>
            <person name="Nishiyama T."/>
            <person name="Ueda K."/>
        </authorList>
    </citation>
    <scope>NUCLEOTIDE SEQUENCE</scope>
    <source>
        <strain evidence="7">JCM 16183</strain>
    </source>
</reference>
<gene>
    <name evidence="7" type="ORF">caldi_28290</name>
</gene>
<dbReference type="PANTHER" id="PTHR34773">
    <property type="entry name" value="FLAGELLAR SECRETION CHAPERONE FLIS"/>
    <property type="match status" value="1"/>
</dbReference>
<organism evidence="7 8">
    <name type="scientific">Caldinitratiruptor microaerophilus</name>
    <dbReference type="NCBI Taxonomy" id="671077"/>
    <lineage>
        <taxon>Bacteria</taxon>
        <taxon>Bacillati</taxon>
        <taxon>Bacillota</taxon>
        <taxon>Clostridia</taxon>
        <taxon>Eubacteriales</taxon>
        <taxon>Symbiobacteriaceae</taxon>
        <taxon>Caldinitratiruptor</taxon>
    </lineage>
</organism>
<dbReference type="InterPro" id="IPR036584">
    <property type="entry name" value="FliS_sf"/>
</dbReference>
<evidence type="ECO:0000313" key="8">
    <source>
        <dbReference type="Proteomes" id="UP001163687"/>
    </source>
</evidence>
<dbReference type="CDD" id="cd16098">
    <property type="entry name" value="FliS"/>
    <property type="match status" value="1"/>
</dbReference>
<dbReference type="GO" id="GO:0071973">
    <property type="term" value="P:bacterial-type flagellum-dependent cell motility"/>
    <property type="evidence" value="ECO:0007669"/>
    <property type="project" value="TreeGrafter"/>
</dbReference>
<evidence type="ECO:0008006" key="9">
    <source>
        <dbReference type="Google" id="ProtNLM"/>
    </source>
</evidence>
<evidence type="ECO:0000313" key="7">
    <source>
        <dbReference type="EMBL" id="BDG61739.1"/>
    </source>
</evidence>
<evidence type="ECO:0000256" key="3">
    <source>
        <dbReference type="ARBA" id="ARBA00022490"/>
    </source>
</evidence>
<dbReference type="NCBIfam" id="TIGR00208">
    <property type="entry name" value="fliS"/>
    <property type="match status" value="1"/>
</dbReference>
<dbReference type="AlphaFoldDB" id="A0AA35CLW9"/>
<protein>
    <recommendedName>
        <fullName evidence="9">Flagellar secretion chaperone FliS</fullName>
    </recommendedName>
</protein>
<keyword evidence="4" id="KW-1005">Bacterial flagellum biogenesis</keyword>
<evidence type="ECO:0000256" key="4">
    <source>
        <dbReference type="ARBA" id="ARBA00022795"/>
    </source>
</evidence>
<sequence length="146" mass="15885">MVHVNDPYAQYRTLSVSTAPQSKLIVLLFEAAVRNLRQAEAEIAARHVEKAHHHLTRVQDILTELIGALDFNAGEIARILHATYWKLYHLAVEADVRKDLALVQELIGHVSELRDAWQQAGGAGAASPAPRSGSNAPSSARSGLHA</sequence>
<dbReference type="GO" id="GO:0005829">
    <property type="term" value="C:cytosol"/>
    <property type="evidence" value="ECO:0007669"/>
    <property type="project" value="UniProtKB-SubCell"/>
</dbReference>
<evidence type="ECO:0000256" key="5">
    <source>
        <dbReference type="ARBA" id="ARBA00023186"/>
    </source>
</evidence>
<comment type="subcellular location">
    <subcellularLocation>
        <location evidence="1">Cytoplasm</location>
        <location evidence="1">Cytosol</location>
    </subcellularLocation>
</comment>
<feature type="region of interest" description="Disordered" evidence="6">
    <location>
        <begin position="121"/>
        <end position="146"/>
    </location>
</feature>
<keyword evidence="5" id="KW-0143">Chaperone</keyword>
<dbReference type="EMBL" id="AP025628">
    <property type="protein sequence ID" value="BDG61739.1"/>
    <property type="molecule type" value="Genomic_DNA"/>
</dbReference>
<dbReference type="PANTHER" id="PTHR34773:SF1">
    <property type="entry name" value="FLAGELLAR SECRETION CHAPERONE FLIS"/>
    <property type="match status" value="1"/>
</dbReference>
<dbReference type="KEGG" id="cmic:caldi_28290"/>
<feature type="compositionally biased region" description="Low complexity" evidence="6">
    <location>
        <begin position="125"/>
        <end position="146"/>
    </location>
</feature>
<accession>A0AA35CLW9</accession>
<dbReference type="InterPro" id="IPR003713">
    <property type="entry name" value="FliS"/>
</dbReference>
<dbReference type="GO" id="GO:0044780">
    <property type="term" value="P:bacterial-type flagellum assembly"/>
    <property type="evidence" value="ECO:0007669"/>
    <property type="project" value="InterPro"/>
</dbReference>
<evidence type="ECO:0000256" key="2">
    <source>
        <dbReference type="ARBA" id="ARBA00008787"/>
    </source>
</evidence>
<dbReference type="Pfam" id="PF02561">
    <property type="entry name" value="FliS"/>
    <property type="match status" value="1"/>
</dbReference>
<evidence type="ECO:0000256" key="1">
    <source>
        <dbReference type="ARBA" id="ARBA00004514"/>
    </source>
</evidence>
<comment type="similarity">
    <text evidence="2">Belongs to the FliS family.</text>
</comment>
<dbReference type="Proteomes" id="UP001163687">
    <property type="component" value="Chromosome"/>
</dbReference>
<name>A0AA35CLW9_9FIRM</name>
<dbReference type="SUPFAM" id="SSF101116">
    <property type="entry name" value="Flagellar export chaperone FliS"/>
    <property type="match status" value="1"/>
</dbReference>
<proteinExistence type="inferred from homology"/>
<keyword evidence="3" id="KW-0963">Cytoplasm</keyword>
<evidence type="ECO:0000256" key="6">
    <source>
        <dbReference type="SAM" id="MobiDB-lite"/>
    </source>
</evidence>